<keyword evidence="4" id="KW-0670">Pyruvate</keyword>
<feature type="domain" description="D-isomer specific 2-hydroxyacid dehydrogenase NAD-binding" evidence="3">
    <location>
        <begin position="105"/>
        <end position="273"/>
    </location>
</feature>
<comment type="caution">
    <text evidence="4">The sequence shown here is derived from an EMBL/GenBank/DDBJ whole genome shotgun (WGS) entry which is preliminary data.</text>
</comment>
<dbReference type="CDD" id="cd12164">
    <property type="entry name" value="GDH_like_2"/>
    <property type="match status" value="1"/>
</dbReference>
<dbReference type="InterPro" id="IPR006140">
    <property type="entry name" value="D-isomer_DH_NAD-bd"/>
</dbReference>
<sequence>MSMVLKSTAERADVWGRLFARYLPDVPFRVWPDIGDPAEVEYLATWVPPENLLELFPNLKILFSVGAGIDQFDLSRIPPHVQVVRTIETGLTDGMVAYVQFAVRAIQRDMLRYINQQRQHVWQALPVRSASQFRVGVMGLGQLGVPVAQSLRGMGYVTQGWARSRHVIDGVKCFAGEAERMEFLATTDILVCLLPLTAETAGMLNSALFAQMPRGAALVQCGRGRQMVTDDLMAALDEGQLSAAILDVTDPEPLPADHPLWDRPDVLITPHIASSTPAESGGMTIINNIRRYLNNEAPVGLVDRTMGY</sequence>
<dbReference type="OrthoDB" id="9787219at2"/>
<dbReference type="Pfam" id="PF02826">
    <property type="entry name" value="2-Hacid_dh_C"/>
    <property type="match status" value="1"/>
</dbReference>
<dbReference type="GO" id="GO:0051287">
    <property type="term" value="F:NAD binding"/>
    <property type="evidence" value="ECO:0007669"/>
    <property type="project" value="InterPro"/>
</dbReference>
<dbReference type="EMBL" id="NKUA01000002">
    <property type="protein sequence ID" value="PYD80636.1"/>
    <property type="molecule type" value="Genomic_DNA"/>
</dbReference>
<keyword evidence="2" id="KW-0520">NAD</keyword>
<dbReference type="PANTHER" id="PTHR43333:SF1">
    <property type="entry name" value="D-ISOMER SPECIFIC 2-HYDROXYACID DEHYDROGENASE NAD-BINDING DOMAIN-CONTAINING PROTEIN"/>
    <property type="match status" value="1"/>
</dbReference>
<name>A0A318QMB8_9PROT</name>
<dbReference type="PANTHER" id="PTHR43333">
    <property type="entry name" value="2-HACID_DH_C DOMAIN-CONTAINING PROTEIN"/>
    <property type="match status" value="1"/>
</dbReference>
<gene>
    <name evidence="4" type="ORF">CFR77_01635</name>
</gene>
<evidence type="ECO:0000313" key="4">
    <source>
        <dbReference type="EMBL" id="PYD80636.1"/>
    </source>
</evidence>
<dbReference type="InterPro" id="IPR036291">
    <property type="entry name" value="NAD(P)-bd_dom_sf"/>
</dbReference>
<dbReference type="Proteomes" id="UP000247814">
    <property type="component" value="Unassembled WGS sequence"/>
</dbReference>
<evidence type="ECO:0000313" key="5">
    <source>
        <dbReference type="Proteomes" id="UP000247814"/>
    </source>
</evidence>
<keyword evidence="5" id="KW-1185">Reference proteome</keyword>
<dbReference type="RefSeq" id="WP_110567011.1">
    <property type="nucleotide sequence ID" value="NZ_CP137147.1"/>
</dbReference>
<dbReference type="SUPFAM" id="SSF52283">
    <property type="entry name" value="Formate/glycerate dehydrogenase catalytic domain-like"/>
    <property type="match status" value="1"/>
</dbReference>
<dbReference type="GO" id="GO:0016491">
    <property type="term" value="F:oxidoreductase activity"/>
    <property type="evidence" value="ECO:0007669"/>
    <property type="project" value="UniProtKB-KW"/>
</dbReference>
<protein>
    <submittedName>
        <fullName evidence="4">Glyoxylate/hydroxypyruvate reductase A</fullName>
    </submittedName>
</protein>
<reference evidence="4 5" key="1">
    <citation type="submission" date="2017-07" db="EMBL/GenBank/DDBJ databases">
        <title>A draft genome sequence of Komagataeibacter sucrofermentans LMG 18788.</title>
        <authorList>
            <person name="Skraban J."/>
            <person name="Cleenwerck I."/>
            <person name="Vandamme P."/>
            <person name="Trcek J."/>
        </authorList>
    </citation>
    <scope>NUCLEOTIDE SEQUENCE [LARGE SCALE GENOMIC DNA]</scope>
    <source>
        <strain evidence="4 5">LMG 18788</strain>
    </source>
</reference>
<dbReference type="Gene3D" id="3.40.50.720">
    <property type="entry name" value="NAD(P)-binding Rossmann-like Domain"/>
    <property type="match status" value="2"/>
</dbReference>
<proteinExistence type="predicted"/>
<evidence type="ECO:0000256" key="2">
    <source>
        <dbReference type="ARBA" id="ARBA00023027"/>
    </source>
</evidence>
<dbReference type="SUPFAM" id="SSF51735">
    <property type="entry name" value="NAD(P)-binding Rossmann-fold domains"/>
    <property type="match status" value="1"/>
</dbReference>
<dbReference type="AlphaFoldDB" id="A0A318QMB8"/>
<keyword evidence="1" id="KW-0560">Oxidoreductase</keyword>
<evidence type="ECO:0000259" key="3">
    <source>
        <dbReference type="Pfam" id="PF02826"/>
    </source>
</evidence>
<evidence type="ECO:0000256" key="1">
    <source>
        <dbReference type="ARBA" id="ARBA00023002"/>
    </source>
</evidence>
<organism evidence="4 5">
    <name type="scientific">Komagataeibacter sucrofermentans</name>
    <dbReference type="NCBI Taxonomy" id="1053551"/>
    <lineage>
        <taxon>Bacteria</taxon>
        <taxon>Pseudomonadati</taxon>
        <taxon>Pseudomonadota</taxon>
        <taxon>Alphaproteobacteria</taxon>
        <taxon>Acetobacterales</taxon>
        <taxon>Acetobacteraceae</taxon>
        <taxon>Komagataeibacter</taxon>
    </lineage>
</organism>
<accession>A0A318QMB8</accession>